<dbReference type="Pfam" id="PF01925">
    <property type="entry name" value="TauE"/>
    <property type="match status" value="1"/>
</dbReference>
<evidence type="ECO:0000256" key="2">
    <source>
        <dbReference type="ARBA" id="ARBA00009142"/>
    </source>
</evidence>
<dbReference type="PANTHER" id="PTHR30269">
    <property type="entry name" value="TRANSMEMBRANE PROTEIN YFCA"/>
    <property type="match status" value="1"/>
</dbReference>
<feature type="transmembrane region" description="Helical" evidence="8">
    <location>
        <begin position="77"/>
        <end position="97"/>
    </location>
</feature>
<feature type="transmembrane region" description="Helical" evidence="8">
    <location>
        <begin position="103"/>
        <end position="121"/>
    </location>
</feature>
<feature type="transmembrane region" description="Helical" evidence="8">
    <location>
        <begin position="7"/>
        <end position="27"/>
    </location>
</feature>
<feature type="transmembrane region" description="Helical" evidence="8">
    <location>
        <begin position="193"/>
        <end position="223"/>
    </location>
</feature>
<comment type="subcellular location">
    <subcellularLocation>
        <location evidence="1 8">Cell membrane</location>
        <topology evidence="1 8">Multi-pass membrane protein</topology>
    </subcellularLocation>
</comment>
<dbReference type="InterPro" id="IPR002781">
    <property type="entry name" value="TM_pro_TauE-like"/>
</dbReference>
<gene>
    <name evidence="9" type="ORF">ENS15_07070</name>
</gene>
<name>A0A7C3J7B3_UNCW3</name>
<comment type="caution">
    <text evidence="9">The sequence shown here is derived from an EMBL/GenBank/DDBJ whole genome shotgun (WGS) entry which is preliminary data.</text>
</comment>
<evidence type="ECO:0000313" key="9">
    <source>
        <dbReference type="EMBL" id="HFK24387.1"/>
    </source>
</evidence>
<comment type="similarity">
    <text evidence="2 8">Belongs to the 4-toluene sulfonate uptake permease (TSUP) (TC 2.A.102) family.</text>
</comment>
<evidence type="ECO:0000256" key="5">
    <source>
        <dbReference type="ARBA" id="ARBA00022692"/>
    </source>
</evidence>
<keyword evidence="5 8" id="KW-0812">Transmembrane</keyword>
<feature type="transmembrane region" description="Helical" evidence="8">
    <location>
        <begin position="235"/>
        <end position="253"/>
    </location>
</feature>
<reference evidence="9" key="1">
    <citation type="journal article" date="2020" name="mSystems">
        <title>Genome- and Community-Level Interaction Insights into Carbon Utilization and Element Cycling Functions of Hydrothermarchaeota in Hydrothermal Sediment.</title>
        <authorList>
            <person name="Zhou Z."/>
            <person name="Liu Y."/>
            <person name="Xu W."/>
            <person name="Pan J."/>
            <person name="Luo Z.H."/>
            <person name="Li M."/>
        </authorList>
    </citation>
    <scope>NUCLEOTIDE SEQUENCE [LARGE SCALE GENOMIC DNA]</scope>
    <source>
        <strain evidence="9">SpSt-464</strain>
    </source>
</reference>
<accession>A0A7C3J7B3</accession>
<dbReference type="GO" id="GO:0005886">
    <property type="term" value="C:plasma membrane"/>
    <property type="evidence" value="ECO:0007669"/>
    <property type="project" value="UniProtKB-SubCell"/>
</dbReference>
<dbReference type="AlphaFoldDB" id="A0A7C3J7B3"/>
<keyword evidence="4 8" id="KW-1003">Cell membrane</keyword>
<evidence type="ECO:0000256" key="6">
    <source>
        <dbReference type="ARBA" id="ARBA00022989"/>
    </source>
</evidence>
<protein>
    <recommendedName>
        <fullName evidence="8">Probable membrane transporter protein</fullName>
    </recommendedName>
</protein>
<proteinExistence type="inferred from homology"/>
<dbReference type="EMBL" id="DSTT01000006">
    <property type="protein sequence ID" value="HFK24387.1"/>
    <property type="molecule type" value="Genomic_DNA"/>
</dbReference>
<evidence type="ECO:0000256" key="3">
    <source>
        <dbReference type="ARBA" id="ARBA00022448"/>
    </source>
</evidence>
<sequence length="256" mass="27860">MWFDQYLLKLIIILPSIFIAGFIDSIAGGGGLISVPAYLAAGLPPHFALGTNKFSSTFGTLFATITYKQNKMIDLKVAFLASIFALLGSALGARTVLFIKPDFLRYILLILIPVITIFVLIKKDFGMVDRSKSVDDKKALFFSSLAGLVIGFYDGFFGPGTGTFLILFFSLLLKYDLRMSNGNTKVVNLSSNVAALITFIFNGKVLFLIGIPAAIFGILGNLAGSRIAIKKGNNIIKVFFILVLSILFVKVILDTF</sequence>
<evidence type="ECO:0000256" key="1">
    <source>
        <dbReference type="ARBA" id="ARBA00004651"/>
    </source>
</evidence>
<keyword evidence="6 8" id="KW-1133">Transmembrane helix</keyword>
<evidence type="ECO:0000256" key="4">
    <source>
        <dbReference type="ARBA" id="ARBA00022475"/>
    </source>
</evidence>
<organism evidence="9">
    <name type="scientific">candidate division WOR-3 bacterium</name>
    <dbReference type="NCBI Taxonomy" id="2052148"/>
    <lineage>
        <taxon>Bacteria</taxon>
        <taxon>Bacteria division WOR-3</taxon>
    </lineage>
</organism>
<keyword evidence="7 8" id="KW-0472">Membrane</keyword>
<dbReference type="PANTHER" id="PTHR30269:SF0">
    <property type="entry name" value="MEMBRANE TRANSPORTER PROTEIN YFCA-RELATED"/>
    <property type="match status" value="1"/>
</dbReference>
<feature type="transmembrane region" description="Helical" evidence="8">
    <location>
        <begin position="141"/>
        <end position="173"/>
    </location>
</feature>
<keyword evidence="3" id="KW-0813">Transport</keyword>
<evidence type="ECO:0000256" key="7">
    <source>
        <dbReference type="ARBA" id="ARBA00023136"/>
    </source>
</evidence>
<evidence type="ECO:0000256" key="8">
    <source>
        <dbReference type="RuleBase" id="RU363041"/>
    </source>
</evidence>
<dbReference type="InterPro" id="IPR052017">
    <property type="entry name" value="TSUP"/>
</dbReference>